<dbReference type="RefSeq" id="WP_057825999.1">
    <property type="nucleotide sequence ID" value="NZ_AZEA01000019.1"/>
</dbReference>
<dbReference type="EMBL" id="AZEA01000019">
    <property type="protein sequence ID" value="KRK87529.1"/>
    <property type="molecule type" value="Genomic_DNA"/>
</dbReference>
<keyword evidence="2" id="KW-1185">Reference proteome</keyword>
<evidence type="ECO:0000313" key="2">
    <source>
        <dbReference type="Proteomes" id="UP000051581"/>
    </source>
</evidence>
<dbReference type="Proteomes" id="UP000051581">
    <property type="component" value="Unassembled WGS sequence"/>
</dbReference>
<dbReference type="AlphaFoldDB" id="A0A0R1L3Q6"/>
<name>A0A0R1L3Q6_9LACO</name>
<reference evidence="1 2" key="1">
    <citation type="journal article" date="2015" name="Genome Announc.">
        <title>Expanding the biotechnology potential of lactobacilli through comparative genomics of 213 strains and associated genera.</title>
        <authorList>
            <person name="Sun Z."/>
            <person name="Harris H.M."/>
            <person name="McCann A."/>
            <person name="Guo C."/>
            <person name="Argimon S."/>
            <person name="Zhang W."/>
            <person name="Yang X."/>
            <person name="Jeffery I.B."/>
            <person name="Cooney J.C."/>
            <person name="Kagawa T.F."/>
            <person name="Liu W."/>
            <person name="Song Y."/>
            <person name="Salvetti E."/>
            <person name="Wrobel A."/>
            <person name="Rasinkangas P."/>
            <person name="Parkhill J."/>
            <person name="Rea M.C."/>
            <person name="O'Sullivan O."/>
            <person name="Ritari J."/>
            <person name="Douillard F.P."/>
            <person name="Paul Ross R."/>
            <person name="Yang R."/>
            <person name="Briner A.E."/>
            <person name="Felis G.E."/>
            <person name="de Vos W.M."/>
            <person name="Barrangou R."/>
            <person name="Klaenhammer T.R."/>
            <person name="Caufield P.W."/>
            <person name="Cui Y."/>
            <person name="Zhang H."/>
            <person name="O'Toole P.W."/>
        </authorList>
    </citation>
    <scope>NUCLEOTIDE SEQUENCE [LARGE SCALE GENOMIC DNA]</scope>
    <source>
        <strain evidence="1 2">DSM 19904</strain>
    </source>
</reference>
<dbReference type="OrthoDB" id="2329009at2"/>
<comment type="caution">
    <text evidence="1">The sequence shown here is derived from an EMBL/GenBank/DDBJ whole genome shotgun (WGS) entry which is preliminary data.</text>
</comment>
<evidence type="ECO:0008006" key="3">
    <source>
        <dbReference type="Google" id="ProtNLM"/>
    </source>
</evidence>
<protein>
    <recommendedName>
        <fullName evidence="3">Prophage Lp2 protein 13</fullName>
    </recommendedName>
</protein>
<evidence type="ECO:0000313" key="1">
    <source>
        <dbReference type="EMBL" id="KRK87529.1"/>
    </source>
</evidence>
<sequence>MKDEKFARQLSDKLQGIKKMKSFAQAADNVHLAKSSLSNIKSGRKGTSKEVRESIVKRLWSLKMALSSGRADYGIPSFLNDKNMRLNPYVTAYTQRKEEQERRNAEISYLQAISKIPEKRTSEDLQAIDTYFKEYLEEIGSEETDFDVKAKDAGLTDQEVQDIVSEYNDQLGG</sequence>
<dbReference type="PATRIC" id="fig|1423808.3.peg.933"/>
<proteinExistence type="predicted"/>
<accession>A0A0R1L3Q6</accession>
<gene>
    <name evidence="1" type="ORF">FD17_GL000927</name>
</gene>
<organism evidence="1 2">
    <name type="scientific">Lentilactobacillus sunkii DSM 19904</name>
    <dbReference type="NCBI Taxonomy" id="1423808"/>
    <lineage>
        <taxon>Bacteria</taxon>
        <taxon>Bacillati</taxon>
        <taxon>Bacillota</taxon>
        <taxon>Bacilli</taxon>
        <taxon>Lactobacillales</taxon>
        <taxon>Lactobacillaceae</taxon>
        <taxon>Lentilactobacillus</taxon>
    </lineage>
</organism>